<keyword evidence="1" id="KW-0472">Membrane</keyword>
<keyword evidence="3" id="KW-1185">Reference proteome</keyword>
<proteinExistence type="predicted"/>
<protein>
    <submittedName>
        <fullName evidence="2">Uncharacterized protein</fullName>
    </submittedName>
</protein>
<comment type="caution">
    <text evidence="2">The sequence shown here is derived from an EMBL/GenBank/DDBJ whole genome shotgun (WGS) entry which is preliminary data.</text>
</comment>
<feature type="transmembrane region" description="Helical" evidence="1">
    <location>
        <begin position="6"/>
        <end position="27"/>
    </location>
</feature>
<evidence type="ECO:0000256" key="1">
    <source>
        <dbReference type="SAM" id="Phobius"/>
    </source>
</evidence>
<reference evidence="2 3" key="1">
    <citation type="submission" date="2021-06" db="EMBL/GenBank/DDBJ databases">
        <authorList>
            <person name="Sun Q."/>
            <person name="Li D."/>
        </authorList>
    </citation>
    <scope>NUCLEOTIDE SEQUENCE [LARGE SCALE GENOMIC DNA]</scope>
    <source>
        <strain evidence="2 3">MSJ-11</strain>
    </source>
</reference>
<dbReference type="RefSeq" id="WP_216439919.1">
    <property type="nucleotide sequence ID" value="NZ_JAHLQF010000003.1"/>
</dbReference>
<evidence type="ECO:0000313" key="3">
    <source>
        <dbReference type="Proteomes" id="UP000726170"/>
    </source>
</evidence>
<keyword evidence="1" id="KW-1133">Transmembrane helix</keyword>
<sequence length="73" mass="8414">MLLAVEIIGIVTMCVLISVSVLGFIILKQIINQLKYKNYLLEKLNLHIYNLSTNLKLKENIQIVVPEKDEFNL</sequence>
<evidence type="ECO:0000313" key="2">
    <source>
        <dbReference type="EMBL" id="MBU5485370.1"/>
    </source>
</evidence>
<dbReference type="EMBL" id="JAHLQF010000003">
    <property type="protein sequence ID" value="MBU5485370.1"/>
    <property type="molecule type" value="Genomic_DNA"/>
</dbReference>
<gene>
    <name evidence="2" type="ORF">KQI86_13585</name>
</gene>
<organism evidence="2 3">
    <name type="scientific">Clostridium mobile</name>
    <dbReference type="NCBI Taxonomy" id="2841512"/>
    <lineage>
        <taxon>Bacteria</taxon>
        <taxon>Bacillati</taxon>
        <taxon>Bacillota</taxon>
        <taxon>Clostridia</taxon>
        <taxon>Eubacteriales</taxon>
        <taxon>Clostridiaceae</taxon>
        <taxon>Clostridium</taxon>
    </lineage>
</organism>
<accession>A0ABS6EJH7</accession>
<keyword evidence="1" id="KW-0812">Transmembrane</keyword>
<name>A0ABS6EJH7_9CLOT</name>
<dbReference type="Proteomes" id="UP000726170">
    <property type="component" value="Unassembled WGS sequence"/>
</dbReference>